<sequence>MAPSHPPRPSHFLIPLVLDSLSSPLDRATNLIREAVGLLLLPCGPRPDNLSVQIIVSCAEFAEYEHKPAMRWEEVQVLLGALYMAATERAHEADCPLLNVDVLFEEWCGHDPWLIEDENVTVVGYHEDQTTLAVVNTKRGKDQLSHLHFIPIEEEESPSASADTGASAEPSTTTGTLSSATRPLAYDNVAMGGTFDHLHAGHKILLTAAAWLTGKRLICGVMELDSSRLERKKGAKYMEPLDTRIQTVKKFLNLIRRDKLQYDVVPISDEYGPTRSEANIQAIVGSLETKKGCEAVNTLRANNKLPPLDVFTIHVLSPSATNVTDMELKISSSAIRHYLESRDAVAE</sequence>
<dbReference type="Gene3D" id="3.40.50.620">
    <property type="entry name" value="HUPs"/>
    <property type="match status" value="1"/>
</dbReference>
<dbReference type="PANTHER" id="PTHR10695">
    <property type="entry name" value="DEPHOSPHO-COA KINASE-RELATED"/>
    <property type="match status" value="1"/>
</dbReference>
<accession>A0A507E801</accession>
<organism evidence="3 4">
    <name type="scientific">Powellomyces hirtus</name>
    <dbReference type="NCBI Taxonomy" id="109895"/>
    <lineage>
        <taxon>Eukaryota</taxon>
        <taxon>Fungi</taxon>
        <taxon>Fungi incertae sedis</taxon>
        <taxon>Chytridiomycota</taxon>
        <taxon>Chytridiomycota incertae sedis</taxon>
        <taxon>Chytridiomycetes</taxon>
        <taxon>Spizellomycetales</taxon>
        <taxon>Powellomycetaceae</taxon>
        <taxon>Powellomyces</taxon>
    </lineage>
</organism>
<evidence type="ECO:0000313" key="3">
    <source>
        <dbReference type="EMBL" id="TPX59924.1"/>
    </source>
</evidence>
<comment type="caution">
    <text evidence="3">The sequence shown here is derived from an EMBL/GenBank/DDBJ whole genome shotgun (WGS) entry which is preliminary data.</text>
</comment>
<feature type="domain" description="Cytidyltransferase-like" evidence="2">
    <location>
        <begin position="191"/>
        <end position="337"/>
    </location>
</feature>
<dbReference type="STRING" id="109895.A0A507E801"/>
<evidence type="ECO:0000313" key="4">
    <source>
        <dbReference type="Proteomes" id="UP000318582"/>
    </source>
</evidence>
<dbReference type="Proteomes" id="UP000318582">
    <property type="component" value="Unassembled WGS sequence"/>
</dbReference>
<dbReference type="Pfam" id="PF01467">
    <property type="entry name" value="CTP_transf_like"/>
    <property type="match status" value="1"/>
</dbReference>
<dbReference type="PANTHER" id="PTHR10695:SF46">
    <property type="entry name" value="BIFUNCTIONAL COENZYME A SYNTHASE-RELATED"/>
    <property type="match status" value="1"/>
</dbReference>
<protein>
    <recommendedName>
        <fullName evidence="2">Cytidyltransferase-like domain-containing protein</fullName>
    </recommendedName>
</protein>
<keyword evidence="4" id="KW-1185">Reference proteome</keyword>
<evidence type="ECO:0000256" key="1">
    <source>
        <dbReference type="SAM" id="MobiDB-lite"/>
    </source>
</evidence>
<dbReference type="GO" id="GO:0004140">
    <property type="term" value="F:dephospho-CoA kinase activity"/>
    <property type="evidence" value="ECO:0007669"/>
    <property type="project" value="TreeGrafter"/>
</dbReference>
<gene>
    <name evidence="3" type="ORF">PhCBS80983_g02118</name>
</gene>
<feature type="compositionally biased region" description="Polar residues" evidence="1">
    <location>
        <begin position="169"/>
        <end position="179"/>
    </location>
</feature>
<feature type="region of interest" description="Disordered" evidence="1">
    <location>
        <begin position="155"/>
        <end position="179"/>
    </location>
</feature>
<dbReference type="SUPFAM" id="SSF52374">
    <property type="entry name" value="Nucleotidylyl transferase"/>
    <property type="match status" value="1"/>
</dbReference>
<dbReference type="AlphaFoldDB" id="A0A507E801"/>
<reference evidence="3 4" key="1">
    <citation type="journal article" date="2019" name="Sci. Rep.">
        <title>Comparative genomics of chytrid fungi reveal insights into the obligate biotrophic and pathogenic lifestyle of Synchytrium endobioticum.</title>
        <authorList>
            <person name="van de Vossenberg B.T.L.H."/>
            <person name="Warris S."/>
            <person name="Nguyen H.D.T."/>
            <person name="van Gent-Pelzer M.P.E."/>
            <person name="Joly D.L."/>
            <person name="van de Geest H.C."/>
            <person name="Bonants P.J.M."/>
            <person name="Smith D.S."/>
            <person name="Levesque C.A."/>
            <person name="van der Lee T.A.J."/>
        </authorList>
    </citation>
    <scope>NUCLEOTIDE SEQUENCE [LARGE SCALE GENOMIC DNA]</scope>
    <source>
        <strain evidence="3 4">CBS 809.83</strain>
    </source>
</reference>
<evidence type="ECO:0000259" key="2">
    <source>
        <dbReference type="Pfam" id="PF01467"/>
    </source>
</evidence>
<name>A0A507E801_9FUNG</name>
<dbReference type="EMBL" id="QEAQ01000020">
    <property type="protein sequence ID" value="TPX59924.1"/>
    <property type="molecule type" value="Genomic_DNA"/>
</dbReference>
<dbReference type="InterPro" id="IPR014729">
    <property type="entry name" value="Rossmann-like_a/b/a_fold"/>
</dbReference>
<dbReference type="GO" id="GO:0015937">
    <property type="term" value="P:coenzyme A biosynthetic process"/>
    <property type="evidence" value="ECO:0007669"/>
    <property type="project" value="TreeGrafter"/>
</dbReference>
<dbReference type="InterPro" id="IPR004821">
    <property type="entry name" value="Cyt_trans-like"/>
</dbReference>
<proteinExistence type="predicted"/>